<sequence length="743" mass="85933">MYCNESCMYSEFNLSTSFYQCKDSVCNYSNIMMKPSQKACLQNLTDLLLYDTTNKIIWNKTTNNSYYPVLLCDYDGCIYELICMQTCQSTLCDENLYPIYSNDGMFCNDSCSYIYYSIEQARQECRSDNCQTFTIQINTTHAACFEQLEQLQQYNITNESVWKEISGQYVKVQYCSYDGCIHHLVCTPDCVPPYCDGLQFPVYHEDGMYCNDSCTYNEYNLTLQSYQCKNSSCTDIVAVFAASQYACIQSTAELLAYPQTSSKLWNMTSDGVYAAVSMCGYYDCIRDQICQEICMGDPCEAPLYPVYSDLGMYCNESCTYKFYNLSSQVDQCKQFDCDLQKLVFSQLNSSCVSDIESFSNFSDLFWDRTGSTFVQSNAICILQKCISGQVCEECQVQQQKCDSDRFQMFFGDYFNCSTQIQENCAQIVMKITFNSFQCQAEQTCSQNAIFFEDVFICEDLIICSGKILIGQNFSQTCLDLEFQQDIYLKRINESNYSIQQIQVNQTPITNKDGSFTVISSQTFNKTKLIPKMFFDEDLKDFYFNFSAETAFLFDEKYYQTDKTCIYEIYIYYNTTICQQKPDCPYQNEMLLSFTGIQCQQLSDCYNISLNLNENCAIDSNKSYQSVNCSVIQQFAFSLVCIKDQYNLVSVEFGNETQMQQNNNLCWLDQICVQYQCVVQNQSVYKLKNFERQLSNVQSYDLKSYKPVDCEVVYEAQRCCEQCSSMVDSQNKICVQKARKEMIG</sequence>
<proteinExistence type="predicted"/>
<dbReference type="AlphaFoldDB" id="A0A146K0C9"/>
<organism evidence="1">
    <name type="scientific">Trepomonas sp. PC1</name>
    <dbReference type="NCBI Taxonomy" id="1076344"/>
    <lineage>
        <taxon>Eukaryota</taxon>
        <taxon>Metamonada</taxon>
        <taxon>Diplomonadida</taxon>
        <taxon>Hexamitidae</taxon>
        <taxon>Hexamitinae</taxon>
        <taxon>Trepomonas</taxon>
    </lineage>
</organism>
<dbReference type="EMBL" id="GDID01006389">
    <property type="protein sequence ID" value="JAP90217.1"/>
    <property type="molecule type" value="Transcribed_RNA"/>
</dbReference>
<accession>A0A146K0C9</accession>
<feature type="non-terminal residue" evidence="1">
    <location>
        <position position="743"/>
    </location>
</feature>
<name>A0A146K0C9_9EUKA</name>
<evidence type="ECO:0000313" key="1">
    <source>
        <dbReference type="EMBL" id="JAP90217.1"/>
    </source>
</evidence>
<gene>
    <name evidence="1" type="ORF">TPC1_30288</name>
</gene>
<protein>
    <submittedName>
        <fullName evidence="1">Uncharacterized protein</fullName>
    </submittedName>
</protein>
<reference evidence="1" key="1">
    <citation type="submission" date="2015-07" db="EMBL/GenBank/DDBJ databases">
        <title>Adaptation to a free-living lifestyle via gene acquisitions in the diplomonad Trepomonas sp. PC1.</title>
        <authorList>
            <person name="Xu F."/>
            <person name="Jerlstrom-Hultqvist J."/>
            <person name="Kolisko M."/>
            <person name="Simpson A.G.B."/>
            <person name="Roger A.J."/>
            <person name="Svard S.G."/>
            <person name="Andersson J.O."/>
        </authorList>
    </citation>
    <scope>NUCLEOTIDE SEQUENCE</scope>
    <source>
        <strain evidence="1">PC1</strain>
    </source>
</reference>
<feature type="non-terminal residue" evidence="1">
    <location>
        <position position="1"/>
    </location>
</feature>